<feature type="transmembrane region" description="Helical" evidence="1">
    <location>
        <begin position="292"/>
        <end position="316"/>
    </location>
</feature>
<evidence type="ECO:0000313" key="2">
    <source>
        <dbReference type="EMBL" id="QHT31590.1"/>
    </source>
</evidence>
<sequence length="449" mass="51201">MNNFDISDSTRIANDKRVIYDYYDCSIYFNQYASTRNNGGYIKIPFFTPKNIVKPNGLYISGEPIIKFMSSDLYIYKKTHNIAGINYDGELIIKNKQITNGDRKLYVCFPLKTDNRNSNQPNEIDKIIDQSEKVSSNSFSMPVNLNNMYFDKLQKNPKYFFYKSGGDIVVVFNQPIKVKNSFDKFVECDLFPKYSNEYNILENNKDGFQSMTEGFVEGIDDNGMTCYPIDDSGEPLIDVPSLVKVKSGSEAQNKTINLLFAMIMFVVVFSFSFFGVPPLYEKIFITKLGDNSLTYTTIFCGFYLAWCIAMICGMIVDDTASAITGIFFSLLFVISLITIIGRTYVEEAYFEKLQGFNPNSEGLVQSAKYFAEHFSDFLFKFKDKFQNNKMAYIFGIITVILSFIFIILIACKVIKPQNEAYACTMLGIFGVAYPFFLVSPFIKFIVGPS</sequence>
<feature type="transmembrane region" description="Helical" evidence="1">
    <location>
        <begin position="390"/>
        <end position="410"/>
    </location>
</feature>
<dbReference type="AlphaFoldDB" id="A0A6C0ETJ1"/>
<feature type="transmembrane region" description="Helical" evidence="1">
    <location>
        <begin position="425"/>
        <end position="446"/>
    </location>
</feature>
<evidence type="ECO:0000256" key="1">
    <source>
        <dbReference type="SAM" id="Phobius"/>
    </source>
</evidence>
<keyword evidence="1" id="KW-0472">Membrane</keyword>
<dbReference type="EMBL" id="MN738924">
    <property type="protein sequence ID" value="QHT31590.1"/>
    <property type="molecule type" value="Genomic_DNA"/>
</dbReference>
<keyword evidence="1" id="KW-0812">Transmembrane</keyword>
<protein>
    <submittedName>
        <fullName evidence="2">Uncharacterized protein</fullName>
    </submittedName>
</protein>
<name>A0A6C0ETJ1_9ZZZZ</name>
<feature type="transmembrane region" description="Helical" evidence="1">
    <location>
        <begin position="322"/>
        <end position="345"/>
    </location>
</feature>
<keyword evidence="1" id="KW-1133">Transmembrane helix</keyword>
<proteinExistence type="predicted"/>
<reference evidence="2" key="1">
    <citation type="journal article" date="2020" name="Nature">
        <title>Giant virus diversity and host interactions through global metagenomics.</title>
        <authorList>
            <person name="Schulz F."/>
            <person name="Roux S."/>
            <person name="Paez-Espino D."/>
            <person name="Jungbluth S."/>
            <person name="Walsh D.A."/>
            <person name="Denef V.J."/>
            <person name="McMahon K.D."/>
            <person name="Konstantinidis K.T."/>
            <person name="Eloe-Fadrosh E.A."/>
            <person name="Kyrpides N.C."/>
            <person name="Woyke T."/>
        </authorList>
    </citation>
    <scope>NUCLEOTIDE SEQUENCE</scope>
    <source>
        <strain evidence="2">GVMAG-M-3300009155-48</strain>
    </source>
</reference>
<feature type="transmembrane region" description="Helical" evidence="1">
    <location>
        <begin position="258"/>
        <end position="280"/>
    </location>
</feature>
<organism evidence="2">
    <name type="scientific">viral metagenome</name>
    <dbReference type="NCBI Taxonomy" id="1070528"/>
    <lineage>
        <taxon>unclassified sequences</taxon>
        <taxon>metagenomes</taxon>
        <taxon>organismal metagenomes</taxon>
    </lineage>
</organism>
<accession>A0A6C0ETJ1</accession>